<keyword evidence="4" id="KW-0732">Signal</keyword>
<keyword evidence="7" id="KW-1185">Reference proteome</keyword>
<protein>
    <submittedName>
        <fullName evidence="6">Uncharacterized protein</fullName>
    </submittedName>
</protein>
<evidence type="ECO:0000313" key="7">
    <source>
        <dbReference type="Proteomes" id="UP000821837"/>
    </source>
</evidence>
<evidence type="ECO:0000256" key="1">
    <source>
        <dbReference type="ARBA" id="ARBA00004613"/>
    </source>
</evidence>
<dbReference type="PANTHER" id="PTHR13234">
    <property type="entry name" value="GAMMA-INTERFERON INDUCIBLE LYSOSOMAL THIOL REDUCTASE GILT"/>
    <property type="match status" value="1"/>
</dbReference>
<organism evidence="6 7">
    <name type="scientific">Rhipicephalus sanguineus</name>
    <name type="common">Brown dog tick</name>
    <name type="synonym">Ixodes sanguineus</name>
    <dbReference type="NCBI Taxonomy" id="34632"/>
    <lineage>
        <taxon>Eukaryota</taxon>
        <taxon>Metazoa</taxon>
        <taxon>Ecdysozoa</taxon>
        <taxon>Arthropoda</taxon>
        <taxon>Chelicerata</taxon>
        <taxon>Arachnida</taxon>
        <taxon>Acari</taxon>
        <taxon>Parasitiformes</taxon>
        <taxon>Ixodida</taxon>
        <taxon>Ixodoidea</taxon>
        <taxon>Ixodidae</taxon>
        <taxon>Rhipicephalinae</taxon>
        <taxon>Rhipicephalus</taxon>
        <taxon>Rhipicephalus</taxon>
    </lineage>
</organism>
<evidence type="ECO:0000256" key="2">
    <source>
        <dbReference type="ARBA" id="ARBA00005679"/>
    </source>
</evidence>
<reference evidence="6" key="1">
    <citation type="journal article" date="2020" name="Cell">
        <title>Large-Scale Comparative Analyses of Tick Genomes Elucidate Their Genetic Diversity and Vector Capacities.</title>
        <authorList>
            <consortium name="Tick Genome and Microbiome Consortium (TIGMIC)"/>
            <person name="Jia N."/>
            <person name="Wang J."/>
            <person name="Shi W."/>
            <person name="Du L."/>
            <person name="Sun Y."/>
            <person name="Zhan W."/>
            <person name="Jiang J.F."/>
            <person name="Wang Q."/>
            <person name="Zhang B."/>
            <person name="Ji P."/>
            <person name="Bell-Sakyi L."/>
            <person name="Cui X.M."/>
            <person name="Yuan T.T."/>
            <person name="Jiang B.G."/>
            <person name="Yang W.F."/>
            <person name="Lam T.T."/>
            <person name="Chang Q.C."/>
            <person name="Ding S.J."/>
            <person name="Wang X.J."/>
            <person name="Zhu J.G."/>
            <person name="Ruan X.D."/>
            <person name="Zhao L."/>
            <person name="Wei J.T."/>
            <person name="Ye R.Z."/>
            <person name="Que T.C."/>
            <person name="Du C.H."/>
            <person name="Zhou Y.H."/>
            <person name="Cheng J.X."/>
            <person name="Dai P.F."/>
            <person name="Guo W.B."/>
            <person name="Han X.H."/>
            <person name="Huang E.J."/>
            <person name="Li L.F."/>
            <person name="Wei W."/>
            <person name="Gao Y.C."/>
            <person name="Liu J.Z."/>
            <person name="Shao H.Z."/>
            <person name="Wang X."/>
            <person name="Wang C.C."/>
            <person name="Yang T.C."/>
            <person name="Huo Q.B."/>
            <person name="Li W."/>
            <person name="Chen H.Y."/>
            <person name="Chen S.E."/>
            <person name="Zhou L.G."/>
            <person name="Ni X.B."/>
            <person name="Tian J.H."/>
            <person name="Sheng Y."/>
            <person name="Liu T."/>
            <person name="Pan Y.S."/>
            <person name="Xia L.Y."/>
            <person name="Li J."/>
            <person name="Zhao F."/>
            <person name="Cao W.C."/>
        </authorList>
    </citation>
    <scope>NUCLEOTIDE SEQUENCE</scope>
    <source>
        <strain evidence="6">Rsan-2018</strain>
    </source>
</reference>
<evidence type="ECO:0000313" key="6">
    <source>
        <dbReference type="EMBL" id="KAH7987782.1"/>
    </source>
</evidence>
<proteinExistence type="inferred from homology"/>
<keyword evidence="5" id="KW-0325">Glycoprotein</keyword>
<accession>A0A9D4YRY2</accession>
<comment type="subcellular location">
    <subcellularLocation>
        <location evidence="1">Secreted</location>
    </subcellularLocation>
</comment>
<dbReference type="VEuPathDB" id="VectorBase:RSAN_055172"/>
<evidence type="ECO:0000256" key="4">
    <source>
        <dbReference type="ARBA" id="ARBA00022729"/>
    </source>
</evidence>
<dbReference type="InterPro" id="IPR004911">
    <property type="entry name" value="Interferon-induced_GILT"/>
</dbReference>
<dbReference type="EMBL" id="JABSTV010000080">
    <property type="protein sequence ID" value="KAH7987782.1"/>
    <property type="molecule type" value="Genomic_DNA"/>
</dbReference>
<evidence type="ECO:0000256" key="5">
    <source>
        <dbReference type="ARBA" id="ARBA00023180"/>
    </source>
</evidence>
<dbReference type="AlphaFoldDB" id="A0A9D4YRY2"/>
<keyword evidence="3" id="KW-0964">Secreted</keyword>
<gene>
    <name evidence="6" type="ORF">HPB52_025508</name>
</gene>
<dbReference type="GO" id="GO:0016671">
    <property type="term" value="F:oxidoreductase activity, acting on a sulfur group of donors, disulfide as acceptor"/>
    <property type="evidence" value="ECO:0007669"/>
    <property type="project" value="InterPro"/>
</dbReference>
<sequence length="147" mass="16370">MANSEQLRKKRGALRAGVTRALTQLTDLLQQTDPDLSEVAYFVACMLSQDKPTEAGKPCAEKVGTDWGVLDRCSSGPEGTQLMYEMGKRTRDHMPRIEYVPWIEVNGAHNLTIQEKAQGQLFDFTCELLEPEAPKVCQKPGSYYCAA</sequence>
<dbReference type="PANTHER" id="PTHR13234:SF8">
    <property type="entry name" value="GAMMA-INTERFERON-INDUCIBLE LYSOSOMAL THIOL REDUCTASE"/>
    <property type="match status" value="1"/>
</dbReference>
<evidence type="ECO:0000256" key="3">
    <source>
        <dbReference type="ARBA" id="ARBA00022525"/>
    </source>
</evidence>
<dbReference type="GO" id="GO:0005576">
    <property type="term" value="C:extracellular region"/>
    <property type="evidence" value="ECO:0007669"/>
    <property type="project" value="UniProtKB-SubCell"/>
</dbReference>
<reference evidence="6" key="2">
    <citation type="submission" date="2021-09" db="EMBL/GenBank/DDBJ databases">
        <authorList>
            <person name="Jia N."/>
            <person name="Wang J."/>
            <person name="Shi W."/>
            <person name="Du L."/>
            <person name="Sun Y."/>
            <person name="Zhan W."/>
            <person name="Jiang J."/>
            <person name="Wang Q."/>
            <person name="Zhang B."/>
            <person name="Ji P."/>
            <person name="Sakyi L.B."/>
            <person name="Cui X."/>
            <person name="Yuan T."/>
            <person name="Jiang B."/>
            <person name="Yang W."/>
            <person name="Lam T.T.-Y."/>
            <person name="Chang Q."/>
            <person name="Ding S."/>
            <person name="Wang X."/>
            <person name="Zhu J."/>
            <person name="Ruan X."/>
            <person name="Zhao L."/>
            <person name="Wei J."/>
            <person name="Que T."/>
            <person name="Du C."/>
            <person name="Cheng J."/>
            <person name="Dai P."/>
            <person name="Han X."/>
            <person name="Huang E."/>
            <person name="Gao Y."/>
            <person name="Liu J."/>
            <person name="Shao H."/>
            <person name="Ye R."/>
            <person name="Li L."/>
            <person name="Wei W."/>
            <person name="Wang X."/>
            <person name="Wang C."/>
            <person name="Huo Q."/>
            <person name="Li W."/>
            <person name="Guo W."/>
            <person name="Chen H."/>
            <person name="Chen S."/>
            <person name="Zhou L."/>
            <person name="Zhou L."/>
            <person name="Ni X."/>
            <person name="Tian J."/>
            <person name="Zhou Y."/>
            <person name="Sheng Y."/>
            <person name="Liu T."/>
            <person name="Pan Y."/>
            <person name="Xia L."/>
            <person name="Li J."/>
            <person name="Zhao F."/>
            <person name="Cao W."/>
        </authorList>
    </citation>
    <scope>NUCLEOTIDE SEQUENCE</scope>
    <source>
        <strain evidence="6">Rsan-2018</strain>
        <tissue evidence="6">Larvae</tissue>
    </source>
</reference>
<name>A0A9D4YRY2_RHISA</name>
<dbReference type="Proteomes" id="UP000821837">
    <property type="component" value="Unassembled WGS sequence"/>
</dbReference>
<comment type="similarity">
    <text evidence="2">Belongs to the GILT family.</text>
</comment>
<comment type="caution">
    <text evidence="6">The sequence shown here is derived from an EMBL/GenBank/DDBJ whole genome shotgun (WGS) entry which is preliminary data.</text>
</comment>